<dbReference type="EMBL" id="BK016143">
    <property type="protein sequence ID" value="DAF98173.1"/>
    <property type="molecule type" value="Genomic_DNA"/>
</dbReference>
<name>A0A8S5UUM7_9CAUD</name>
<sequence length="29" mass="3657">MLQMFCAKKDIYFFIEKQNYQLCYNLDFV</sequence>
<protein>
    <submittedName>
        <fullName evidence="1">Uncharacterized protein</fullName>
    </submittedName>
</protein>
<proteinExistence type="predicted"/>
<organism evidence="1">
    <name type="scientific">Myoviridae sp. ctP6q2</name>
    <dbReference type="NCBI Taxonomy" id="2825096"/>
    <lineage>
        <taxon>Viruses</taxon>
        <taxon>Duplodnaviria</taxon>
        <taxon>Heunggongvirae</taxon>
        <taxon>Uroviricota</taxon>
        <taxon>Caudoviricetes</taxon>
    </lineage>
</organism>
<accession>A0A8S5UUM7</accession>
<reference evidence="1" key="1">
    <citation type="journal article" date="2021" name="Proc. Natl. Acad. Sci. U.S.A.">
        <title>A Catalog of Tens of Thousands of Viruses from Human Metagenomes Reveals Hidden Associations with Chronic Diseases.</title>
        <authorList>
            <person name="Tisza M.J."/>
            <person name="Buck C.B."/>
        </authorList>
    </citation>
    <scope>NUCLEOTIDE SEQUENCE</scope>
    <source>
        <strain evidence="1">CtP6q2</strain>
    </source>
</reference>
<evidence type="ECO:0000313" key="1">
    <source>
        <dbReference type="EMBL" id="DAF98173.1"/>
    </source>
</evidence>